<evidence type="ECO:0000256" key="1">
    <source>
        <dbReference type="ARBA" id="ARBA00004651"/>
    </source>
</evidence>
<dbReference type="EMBL" id="JBHSVR010000001">
    <property type="protein sequence ID" value="MFC6631956.1"/>
    <property type="molecule type" value="Genomic_DNA"/>
</dbReference>
<feature type="transmembrane region" description="Helical" evidence="17">
    <location>
        <begin position="75"/>
        <end position="97"/>
    </location>
</feature>
<evidence type="ECO:0000256" key="8">
    <source>
        <dbReference type="ARBA" id="ARBA00022982"/>
    </source>
</evidence>
<evidence type="ECO:0000256" key="11">
    <source>
        <dbReference type="ARBA" id="ARBA00023136"/>
    </source>
</evidence>
<evidence type="ECO:0000313" key="18">
    <source>
        <dbReference type="EMBL" id="MFC6631956.1"/>
    </source>
</evidence>
<reference evidence="19" key="1">
    <citation type="journal article" date="2019" name="Int. J. Syst. Evol. Microbiol.">
        <title>The Global Catalogue of Microorganisms (GCM) 10K type strain sequencing project: providing services to taxonomists for standard genome sequencing and annotation.</title>
        <authorList>
            <consortium name="The Broad Institute Genomics Platform"/>
            <consortium name="The Broad Institute Genome Sequencing Center for Infectious Disease"/>
            <person name="Wu L."/>
            <person name="Ma J."/>
        </authorList>
    </citation>
    <scope>NUCLEOTIDE SEQUENCE [LARGE SCALE GENOMIC DNA]</scope>
    <source>
        <strain evidence="19">CGMCC 1.13718</strain>
    </source>
</reference>
<comment type="similarity">
    <text evidence="2">Belongs to the cytochrome c oxidase bacterial subunit 4 family.</text>
</comment>
<evidence type="ECO:0000256" key="15">
    <source>
        <dbReference type="ARBA" id="ARBA00031887"/>
    </source>
</evidence>
<evidence type="ECO:0000256" key="17">
    <source>
        <dbReference type="SAM" id="Phobius"/>
    </source>
</evidence>
<dbReference type="InterPro" id="IPR014210">
    <property type="entry name" value="Cyt_o_ubiqinol_oxidase_su4"/>
</dbReference>
<keyword evidence="7 17" id="KW-0812">Transmembrane</keyword>
<comment type="subunit">
    <text evidence="3">Heterooctamer of two A chains, two B chains, two C chains and two D chains.</text>
</comment>
<sequence>MNNAPTAGRYSLKRYLGGYVLALLLTAIPFGLAATAALPRHSVLIAVGAAALAQVLVHLRCFLHLGLRTTAPERLLAIAFAAVLILIMIGGSLWIMFNLHYRMWV</sequence>
<evidence type="ECO:0000256" key="3">
    <source>
        <dbReference type="ARBA" id="ARBA00011700"/>
    </source>
</evidence>
<dbReference type="RefSeq" id="WP_193194854.1">
    <property type="nucleotide sequence ID" value="NZ_JACZFR010000068.1"/>
</dbReference>
<keyword evidence="5" id="KW-0813">Transport</keyword>
<comment type="caution">
    <text evidence="18">The sequence shown here is derived from an EMBL/GenBank/DDBJ whole genome shotgun (WGS) entry which is preliminary data.</text>
</comment>
<evidence type="ECO:0000313" key="19">
    <source>
        <dbReference type="Proteomes" id="UP001596425"/>
    </source>
</evidence>
<evidence type="ECO:0000256" key="7">
    <source>
        <dbReference type="ARBA" id="ARBA00022692"/>
    </source>
</evidence>
<feature type="transmembrane region" description="Helical" evidence="17">
    <location>
        <begin position="43"/>
        <end position="63"/>
    </location>
</feature>
<dbReference type="InterPro" id="IPR005171">
    <property type="entry name" value="Cyt_c_oxidase_su4_prok"/>
</dbReference>
<feature type="transmembrane region" description="Helical" evidence="17">
    <location>
        <begin position="16"/>
        <end position="37"/>
    </location>
</feature>
<organism evidence="18 19">
    <name type="scientific">Microbulbifer taiwanensis</name>
    <dbReference type="NCBI Taxonomy" id="986746"/>
    <lineage>
        <taxon>Bacteria</taxon>
        <taxon>Pseudomonadati</taxon>
        <taxon>Pseudomonadota</taxon>
        <taxon>Gammaproteobacteria</taxon>
        <taxon>Cellvibrionales</taxon>
        <taxon>Microbulbiferaceae</taxon>
        <taxon>Microbulbifer</taxon>
    </lineage>
</organism>
<dbReference type="Pfam" id="PF03626">
    <property type="entry name" value="COX4_pro"/>
    <property type="match status" value="1"/>
</dbReference>
<dbReference type="NCBIfam" id="TIGR02847">
    <property type="entry name" value="CyoD"/>
    <property type="match status" value="1"/>
</dbReference>
<evidence type="ECO:0000256" key="5">
    <source>
        <dbReference type="ARBA" id="ARBA00022448"/>
    </source>
</evidence>
<dbReference type="InterPro" id="IPR050968">
    <property type="entry name" value="Cytochrome_c_oxidase_bac_sub4"/>
</dbReference>
<keyword evidence="19" id="KW-1185">Reference proteome</keyword>
<evidence type="ECO:0000256" key="2">
    <source>
        <dbReference type="ARBA" id="ARBA00008079"/>
    </source>
</evidence>
<protein>
    <recommendedName>
        <fullName evidence="4">Cytochrome bo(3) ubiquinol oxidase subunit 4</fullName>
    </recommendedName>
    <alternativeName>
        <fullName evidence="16">Cytochrome o ubiquinol oxidase subunit 4</fullName>
    </alternativeName>
    <alternativeName>
        <fullName evidence="13">Oxidase bo(3) subunit 4</fullName>
    </alternativeName>
    <alternativeName>
        <fullName evidence="14">Ubiquinol oxidase polypeptide IV</fullName>
    </alternativeName>
    <alternativeName>
        <fullName evidence="15">Ubiquinol oxidase subunit 4</fullName>
    </alternativeName>
</protein>
<accession>A0ABW1YGS0</accession>
<evidence type="ECO:0000256" key="13">
    <source>
        <dbReference type="ARBA" id="ARBA00030071"/>
    </source>
</evidence>
<keyword evidence="10" id="KW-0560">Oxidoreductase</keyword>
<evidence type="ECO:0000256" key="6">
    <source>
        <dbReference type="ARBA" id="ARBA00022475"/>
    </source>
</evidence>
<proteinExistence type="inferred from homology"/>
<keyword evidence="9 17" id="KW-1133">Transmembrane helix</keyword>
<dbReference type="PANTHER" id="PTHR36835:SF1">
    <property type="entry name" value="CYTOCHROME BO(3) UBIQUINOL OXIDASE SUBUNIT 4"/>
    <property type="match status" value="1"/>
</dbReference>
<evidence type="ECO:0000256" key="12">
    <source>
        <dbReference type="ARBA" id="ARBA00025694"/>
    </source>
</evidence>
<evidence type="ECO:0000256" key="10">
    <source>
        <dbReference type="ARBA" id="ARBA00023002"/>
    </source>
</evidence>
<name>A0ABW1YGS0_9GAMM</name>
<keyword evidence="8" id="KW-0249">Electron transport</keyword>
<comment type="subcellular location">
    <subcellularLocation>
        <location evidence="1">Cell membrane</location>
        <topology evidence="1">Multi-pass membrane protein</topology>
    </subcellularLocation>
</comment>
<evidence type="ECO:0000256" key="14">
    <source>
        <dbReference type="ARBA" id="ARBA00030211"/>
    </source>
</evidence>
<comment type="function">
    <text evidence="12">Cytochrome bo(3) ubiquinol terminal oxidase is the component of the aerobic respiratory chain of E.coli that predominates when cells are grown at high aeration. Has proton pump activity across the membrane in addition to electron transfer, pumping 2 protons/electron.</text>
</comment>
<gene>
    <name evidence="18" type="primary">cyoD</name>
    <name evidence="18" type="ORF">ACFQBM_01615</name>
</gene>
<dbReference type="Proteomes" id="UP001596425">
    <property type="component" value="Unassembled WGS sequence"/>
</dbReference>
<keyword evidence="11 17" id="KW-0472">Membrane</keyword>
<evidence type="ECO:0000256" key="4">
    <source>
        <dbReference type="ARBA" id="ARBA00014689"/>
    </source>
</evidence>
<keyword evidence="6" id="KW-1003">Cell membrane</keyword>
<evidence type="ECO:0000256" key="16">
    <source>
        <dbReference type="ARBA" id="ARBA00032185"/>
    </source>
</evidence>
<dbReference type="PANTHER" id="PTHR36835">
    <property type="entry name" value="CYTOCHROME BO(3) UBIQUINOL OXIDASE SUBUNIT 4"/>
    <property type="match status" value="1"/>
</dbReference>
<evidence type="ECO:0000256" key="9">
    <source>
        <dbReference type="ARBA" id="ARBA00022989"/>
    </source>
</evidence>